<evidence type="ECO:0000256" key="2">
    <source>
        <dbReference type="ARBA" id="ARBA00022630"/>
    </source>
</evidence>
<dbReference type="Proteomes" id="UP000248405">
    <property type="component" value="Unassembled WGS sequence"/>
</dbReference>
<accession>A0A319BG03</accession>
<dbReference type="GeneID" id="37210902"/>
<dbReference type="RefSeq" id="XP_025564788.1">
    <property type="nucleotide sequence ID" value="XM_025706310.1"/>
</dbReference>
<dbReference type="Gene3D" id="3.40.462.20">
    <property type="match status" value="1"/>
</dbReference>
<evidence type="ECO:0000256" key="1">
    <source>
        <dbReference type="ARBA" id="ARBA00005466"/>
    </source>
</evidence>
<organism evidence="6 7">
    <name type="scientific">Aspergillus vadensis (strain CBS 113365 / IMI 142717 / IBT 24658)</name>
    <dbReference type="NCBI Taxonomy" id="1448311"/>
    <lineage>
        <taxon>Eukaryota</taxon>
        <taxon>Fungi</taxon>
        <taxon>Dikarya</taxon>
        <taxon>Ascomycota</taxon>
        <taxon>Pezizomycotina</taxon>
        <taxon>Eurotiomycetes</taxon>
        <taxon>Eurotiomycetidae</taxon>
        <taxon>Eurotiales</taxon>
        <taxon>Aspergillaceae</taxon>
        <taxon>Aspergillus</taxon>
        <taxon>Aspergillus subgen. Circumdati</taxon>
    </lineage>
</organism>
<dbReference type="PANTHER" id="PTHR42973">
    <property type="entry name" value="BINDING OXIDOREDUCTASE, PUTATIVE (AFU_ORTHOLOGUE AFUA_1G17690)-RELATED"/>
    <property type="match status" value="1"/>
</dbReference>
<gene>
    <name evidence="6" type="ORF">BO88DRAFT_403193</name>
</gene>
<keyword evidence="4" id="KW-0560">Oxidoreductase</keyword>
<comment type="similarity">
    <text evidence="1">Belongs to the oxygen-dependent FAD-linked oxidoreductase family.</text>
</comment>
<dbReference type="EMBL" id="KZ821619">
    <property type="protein sequence ID" value="PYH70994.1"/>
    <property type="molecule type" value="Genomic_DNA"/>
</dbReference>
<sequence length="473" mass="50671">MTYSTQLAALEAFLQGYPAIKYTPQSSPEYSTARKVFNSARRDNPLAIVQPQSPSDVTALVKYARSNSLSFTIRVGGHNLEGSTLVEDALLIDLRALTAVTVAPDRKSAIVQGGTLQVELGKKLWAEGLGTPTGAIPSVGYVGWATYGGYGPFSSHWGLGVDQILGATIVNAEGDIVKADESLLQGIRGAGGLYGIIIDLTVKVYPLTSLLAGAIIFESSNIIKTCIDFNTAYERLLDAEGLPPQLTVQQMAFNAHTGRCFAAIFTWSGADIIEGQRWSKKIANLGPLLLNTVASTNIPEWFSGNEPLVPLAASGSAYTHSVSRVSPAIAKTIGQSLACMPSDPGTMMSIHQLRGPSTEPQGHSSSVFAVREPHYMLEFLGFTVQKSLQEESEKWAAQIAEDTRLADRTYVLPWAYVSLYNATAQANSSAEALRKTYGSKVELVKALKAKFDPANVFRLTVPVLGYIGAESCG</sequence>
<dbReference type="OrthoDB" id="363185at2759"/>
<dbReference type="AlphaFoldDB" id="A0A319BG03"/>
<protein>
    <submittedName>
        <fullName evidence="6">D-lactate dehydrogenase</fullName>
    </submittedName>
</protein>
<dbReference type="PROSITE" id="PS51387">
    <property type="entry name" value="FAD_PCMH"/>
    <property type="match status" value="1"/>
</dbReference>
<evidence type="ECO:0000259" key="5">
    <source>
        <dbReference type="PROSITE" id="PS51387"/>
    </source>
</evidence>
<dbReference type="Pfam" id="PF01565">
    <property type="entry name" value="FAD_binding_4"/>
    <property type="match status" value="1"/>
</dbReference>
<evidence type="ECO:0000256" key="4">
    <source>
        <dbReference type="ARBA" id="ARBA00023002"/>
    </source>
</evidence>
<dbReference type="PANTHER" id="PTHR42973:SF7">
    <property type="entry name" value="FAD-BINDING PCMH-TYPE DOMAIN-CONTAINING PROTEIN"/>
    <property type="match status" value="1"/>
</dbReference>
<dbReference type="GO" id="GO:0071949">
    <property type="term" value="F:FAD binding"/>
    <property type="evidence" value="ECO:0007669"/>
    <property type="project" value="InterPro"/>
</dbReference>
<dbReference type="GO" id="GO:0016491">
    <property type="term" value="F:oxidoreductase activity"/>
    <property type="evidence" value="ECO:0007669"/>
    <property type="project" value="UniProtKB-KW"/>
</dbReference>
<feature type="domain" description="FAD-binding PCMH-type" evidence="5">
    <location>
        <begin position="41"/>
        <end position="207"/>
    </location>
</feature>
<dbReference type="SUPFAM" id="SSF56176">
    <property type="entry name" value="FAD-binding/transporter-associated domain-like"/>
    <property type="match status" value="1"/>
</dbReference>
<dbReference type="Gene3D" id="3.30.465.10">
    <property type="match status" value="1"/>
</dbReference>
<dbReference type="InterPro" id="IPR016169">
    <property type="entry name" value="FAD-bd_PCMH_sub2"/>
</dbReference>
<dbReference type="InterPro" id="IPR006094">
    <property type="entry name" value="Oxid_FAD_bind_N"/>
</dbReference>
<evidence type="ECO:0000313" key="7">
    <source>
        <dbReference type="Proteomes" id="UP000248405"/>
    </source>
</evidence>
<name>A0A319BG03_ASPVC</name>
<dbReference type="Gene3D" id="3.30.43.10">
    <property type="entry name" value="Uridine Diphospho-n-acetylenolpyruvylglucosamine Reductase, domain 2"/>
    <property type="match status" value="1"/>
</dbReference>
<dbReference type="InterPro" id="IPR036318">
    <property type="entry name" value="FAD-bd_PCMH-like_sf"/>
</dbReference>
<keyword evidence="3" id="KW-0274">FAD</keyword>
<dbReference type="InterPro" id="IPR050416">
    <property type="entry name" value="FAD-linked_Oxidoreductase"/>
</dbReference>
<evidence type="ECO:0000256" key="3">
    <source>
        <dbReference type="ARBA" id="ARBA00022827"/>
    </source>
</evidence>
<reference evidence="6" key="1">
    <citation type="submission" date="2016-12" db="EMBL/GenBank/DDBJ databases">
        <title>The genomes of Aspergillus section Nigri reveals drivers in fungal speciation.</title>
        <authorList>
            <consortium name="DOE Joint Genome Institute"/>
            <person name="Vesth T.C."/>
            <person name="Nybo J."/>
            <person name="Theobald S."/>
            <person name="Brandl J."/>
            <person name="Frisvad J.C."/>
            <person name="Nielsen K.F."/>
            <person name="Lyhne E.K."/>
            <person name="Kogle M.E."/>
            <person name="Kuo A."/>
            <person name="Riley R."/>
            <person name="Clum A."/>
            <person name="Nolan M."/>
            <person name="Lipzen A."/>
            <person name="Salamov A."/>
            <person name="Henrissat B."/>
            <person name="Wiebenga A."/>
            <person name="De Vries R.P."/>
            <person name="Grigoriev I.V."/>
            <person name="Mortensen U.H."/>
            <person name="Andersen M.R."/>
            <person name="Baker S.E."/>
        </authorList>
    </citation>
    <scope>NUCLEOTIDE SEQUENCE [LARGE SCALE GENOMIC DNA]</scope>
    <source>
        <strain evidence="6">CBS 113365</strain>
    </source>
</reference>
<proteinExistence type="inferred from homology"/>
<keyword evidence="2" id="KW-0285">Flavoprotein</keyword>
<evidence type="ECO:0000313" key="6">
    <source>
        <dbReference type="EMBL" id="PYH70994.1"/>
    </source>
</evidence>
<keyword evidence="7" id="KW-1185">Reference proteome</keyword>
<dbReference type="InterPro" id="IPR016167">
    <property type="entry name" value="FAD-bd_PCMH_sub1"/>
</dbReference>
<dbReference type="InterPro" id="IPR016166">
    <property type="entry name" value="FAD-bd_PCMH"/>
</dbReference>